<dbReference type="InterPro" id="IPR027417">
    <property type="entry name" value="P-loop_NTPase"/>
</dbReference>
<keyword evidence="12" id="KW-0234">DNA repair</keyword>
<dbReference type="GO" id="GO:0042138">
    <property type="term" value="P:meiotic DNA double-strand break formation"/>
    <property type="evidence" value="ECO:0007669"/>
    <property type="project" value="EnsemblFungi"/>
</dbReference>
<dbReference type="InterPro" id="IPR004584">
    <property type="entry name" value="Rad50_eukaryotes"/>
</dbReference>
<dbReference type="GO" id="GO:0004017">
    <property type="term" value="F:AMP kinase activity"/>
    <property type="evidence" value="ECO:0007669"/>
    <property type="project" value="EnsemblFungi"/>
</dbReference>
<dbReference type="GO" id="GO:0035753">
    <property type="term" value="P:maintenance of DNA trinucleotide repeats"/>
    <property type="evidence" value="ECO:0007669"/>
    <property type="project" value="EnsemblFungi"/>
</dbReference>
<comment type="similarity">
    <text evidence="4">Belongs to the SMC family. RAD50 subfamily.</text>
</comment>
<dbReference type="GO" id="GO:1990918">
    <property type="term" value="P:double-strand break repair involved in meiotic recombination"/>
    <property type="evidence" value="ECO:0007669"/>
    <property type="project" value="EnsemblFungi"/>
</dbReference>
<proteinExistence type="inferred from homology"/>
<dbReference type="OrthoDB" id="18797at2759"/>
<evidence type="ECO:0000256" key="2">
    <source>
        <dbReference type="ARBA" id="ARBA00004123"/>
    </source>
</evidence>
<feature type="coiled-coil region" evidence="15">
    <location>
        <begin position="405"/>
        <end position="432"/>
    </location>
</feature>
<evidence type="ECO:0000256" key="1">
    <source>
        <dbReference type="ARBA" id="ARBA00001947"/>
    </source>
</evidence>
<evidence type="ECO:0000256" key="8">
    <source>
        <dbReference type="ARBA" id="ARBA00022763"/>
    </source>
</evidence>
<keyword evidence="8" id="KW-0227">DNA damage</keyword>
<evidence type="ECO:0000256" key="12">
    <source>
        <dbReference type="ARBA" id="ARBA00023204"/>
    </source>
</evidence>
<feature type="domain" description="Rad50/SbcC-type AAA" evidence="16">
    <location>
        <begin position="6"/>
        <end position="233"/>
    </location>
</feature>
<dbReference type="EMBL" id="KV454292">
    <property type="protein sequence ID" value="ODQ74341.1"/>
    <property type="molecule type" value="Genomic_DNA"/>
</dbReference>
<dbReference type="GO" id="GO:1990426">
    <property type="term" value="P:mitotic recombination-dependent replication fork processing"/>
    <property type="evidence" value="ECO:0007669"/>
    <property type="project" value="EnsemblFungi"/>
</dbReference>
<feature type="coiled-coil region" evidence="15">
    <location>
        <begin position="570"/>
        <end position="608"/>
    </location>
</feature>
<dbReference type="GO" id="GO:0010520">
    <property type="term" value="P:regulation of reciprocal meiotic recombination"/>
    <property type="evidence" value="ECO:0007669"/>
    <property type="project" value="EnsemblFungi"/>
</dbReference>
<reference evidence="17 18" key="1">
    <citation type="journal article" date="2016" name="Proc. Natl. Acad. Sci. U.S.A.">
        <title>Comparative genomics of biotechnologically important yeasts.</title>
        <authorList>
            <person name="Riley R."/>
            <person name="Haridas S."/>
            <person name="Wolfe K.H."/>
            <person name="Lopes M.R."/>
            <person name="Hittinger C.T."/>
            <person name="Goeker M."/>
            <person name="Salamov A.A."/>
            <person name="Wisecaver J.H."/>
            <person name="Long T.M."/>
            <person name="Calvey C.H."/>
            <person name="Aerts A.L."/>
            <person name="Barry K.W."/>
            <person name="Choi C."/>
            <person name="Clum A."/>
            <person name="Coughlan A.Y."/>
            <person name="Deshpande S."/>
            <person name="Douglass A.P."/>
            <person name="Hanson S.J."/>
            <person name="Klenk H.-P."/>
            <person name="LaButti K.M."/>
            <person name="Lapidus A."/>
            <person name="Lindquist E.A."/>
            <person name="Lipzen A.M."/>
            <person name="Meier-Kolthoff J.P."/>
            <person name="Ohm R.A."/>
            <person name="Otillar R.P."/>
            <person name="Pangilinan J.L."/>
            <person name="Peng Y."/>
            <person name="Rokas A."/>
            <person name="Rosa C.A."/>
            <person name="Scheuner C."/>
            <person name="Sibirny A.A."/>
            <person name="Slot J.C."/>
            <person name="Stielow J.B."/>
            <person name="Sun H."/>
            <person name="Kurtzman C.P."/>
            <person name="Blackwell M."/>
            <person name="Grigoriev I.V."/>
            <person name="Jeffries T.W."/>
        </authorList>
    </citation>
    <scope>NUCLEOTIDE SEQUENCE [LARGE SCALE GENOMIC DNA]</scope>
    <source>
        <strain evidence="17 18">NRRL Y-11557</strain>
    </source>
</reference>
<dbReference type="Gene3D" id="3.40.50.300">
    <property type="entry name" value="P-loop containing nucleotide triphosphate hydrolases"/>
    <property type="match status" value="2"/>
</dbReference>
<dbReference type="STRING" id="675824.A0A1E3Q9I7"/>
<name>A0A1E3Q9I7_LIPST</name>
<feature type="coiled-coil region" evidence="15">
    <location>
        <begin position="194"/>
        <end position="339"/>
    </location>
</feature>
<evidence type="ECO:0000256" key="15">
    <source>
        <dbReference type="SAM" id="Coils"/>
    </source>
</evidence>
<dbReference type="GO" id="GO:0046872">
    <property type="term" value="F:metal ion binding"/>
    <property type="evidence" value="ECO:0007669"/>
    <property type="project" value="UniProtKB-KW"/>
</dbReference>
<evidence type="ECO:0000256" key="5">
    <source>
        <dbReference type="ARBA" id="ARBA00017893"/>
    </source>
</evidence>
<dbReference type="Pfam" id="PF13476">
    <property type="entry name" value="AAA_23"/>
    <property type="match status" value="1"/>
</dbReference>
<feature type="coiled-coil region" evidence="15">
    <location>
        <begin position="843"/>
        <end position="915"/>
    </location>
</feature>
<keyword evidence="10" id="KW-0862">Zinc</keyword>
<dbReference type="GO" id="GO:0007534">
    <property type="term" value="P:gene conversion at mating-type locus"/>
    <property type="evidence" value="ECO:0007669"/>
    <property type="project" value="EnsemblFungi"/>
</dbReference>
<evidence type="ECO:0000256" key="10">
    <source>
        <dbReference type="ARBA" id="ARBA00022833"/>
    </source>
</evidence>
<keyword evidence="13" id="KW-0539">Nucleus</keyword>
<keyword evidence="7" id="KW-0479">Metal-binding</keyword>
<evidence type="ECO:0000313" key="18">
    <source>
        <dbReference type="Proteomes" id="UP000094385"/>
    </source>
</evidence>
<dbReference type="GO" id="GO:0003691">
    <property type="term" value="F:double-stranded telomeric DNA binding"/>
    <property type="evidence" value="ECO:0007669"/>
    <property type="project" value="EnsemblFungi"/>
</dbReference>
<dbReference type="GO" id="GO:0007129">
    <property type="term" value="P:homologous chromosome pairing at meiosis"/>
    <property type="evidence" value="ECO:0007669"/>
    <property type="project" value="EnsemblFungi"/>
</dbReference>
<dbReference type="PANTHER" id="PTHR18867:SF12">
    <property type="entry name" value="DNA REPAIR PROTEIN RAD50"/>
    <property type="match status" value="1"/>
</dbReference>
<comment type="catalytic activity">
    <reaction evidence="14">
        <text>ATP + H2O = ADP + phosphate + H(+)</text>
        <dbReference type="Rhea" id="RHEA:13065"/>
        <dbReference type="ChEBI" id="CHEBI:15377"/>
        <dbReference type="ChEBI" id="CHEBI:15378"/>
        <dbReference type="ChEBI" id="CHEBI:30616"/>
        <dbReference type="ChEBI" id="CHEBI:43474"/>
        <dbReference type="ChEBI" id="CHEBI:456216"/>
    </reaction>
</comment>
<dbReference type="GO" id="GO:0031573">
    <property type="term" value="P:mitotic intra-S DNA damage checkpoint signaling"/>
    <property type="evidence" value="ECO:0007669"/>
    <property type="project" value="EnsemblFungi"/>
</dbReference>
<dbReference type="GO" id="GO:0097552">
    <property type="term" value="P:mitochondrial double-strand break repair via homologous recombination"/>
    <property type="evidence" value="ECO:0007669"/>
    <property type="project" value="EnsemblFungi"/>
</dbReference>
<dbReference type="GO" id="GO:0120290">
    <property type="term" value="P:stalled replication fork localization to nuclear periphery"/>
    <property type="evidence" value="ECO:0007669"/>
    <property type="project" value="EnsemblFungi"/>
</dbReference>
<sequence>MSSIQKLSIQGVRSFDNAERETIHFYAPLTLIVGHNGSGKTTIIECLRYATTGDLPPQNKGGAFIHDPRIAGEKEVMAQVKLGFTSTNGMQMICTRSMQLTMKKTTRTFKTLDGQLLVMHNGQRETISTRCAELDAQLPQYLGVSKAILDYVVFCHQDESLWPLSEPAVLKKRFDEIFEALKYTKALDTIKSLRKEFATEIRLLQNDVDHLKNDKDRADKIRARADQLKSGIEKTKEEASILGREMQHVEGQLNTLFKSGQEFQKVLSELDQKRAHLAALNEQALELESTIEVLRDSDEDLEKKKAEFSDHIHTRQEELRELRNTVEKAKQELIHVRSKHSDALVQEGKLNAEAEAQKGRLKKRQDLVKEISDRHNIAGFGIMDLDRRQIDAFREKLMGAIRSSTNQVQRNKAEAEDQIGSIQSKIQQIREEKSSYEMRYKLSKNSNDKRQDDVRKLQASIDAVTVEEADIVYHASQLKSAEQQLGDQRAAFEQANFTAQQTEKAENLKDVERKLDAVSDELTRSNKQTEMRANLGILHKNSNSRDEQLNAVINTNRAKFKAFTGAELQRNTVEKQFRTAQERLQDTLNEATRSYESCAKELSKIETQYSIVKGDLQKKSLERERSTKVFQDIVSPENGDDDYARAFQDCLRDAEKTVERDRRNLNQCDFILAYYRKARDSAMQKHECNLCRRPLKDRRDEIEDSDDLGHTTELEIFCELMDAQIEYFGNKSQLVDRLEESEKILEETRGAAPHVTKMEELDAVIPDLKAQLVQLESRLDTAGREVEKSTSEIADVRQRISELESLRKVVNDIVRFTSEISDMNLEIESYTSQLSDTGIGRSVDEIEAERQHLNALASQYRKELTRITDERDRQRTQINVLENQSRDKKAVLNDKKTKLQAKNDLISRAEELRKETADTVSKMEQVKTHINTMDPLLQSHAHDLEQTRSHFNKIESEKMKEVADLNASLQKFMAVHADIGKYEENGGDSRLEHAQQRTQKYANRMKTLVEETDQLMERANLQDKELTSIDMQERQISDNILLRSLHDRIEETRSRICELEQKNAIQERDAFEKKAQQLRIHHARLNADYGSKVGEIKQMDDQFKRYEDELRTEFLNVHETYRETLIKLKTTTASSEDLAKYGKALDSGIMKYHSLKMEEINRIIDELWKKTYSGTDVDTILIRSDDESAKGNRSYNYRVCMVKQDVELDMRGRCSAGQKVLASIIIRLALAECFGVNCGIIALDEPTTNLDQENVQSLARSLGSIIDARRAQRNFQLIVITHDEDFLRYMNGSDYCEYYFRVSRNERQKSQIERQKISEVF</sequence>
<evidence type="ECO:0000256" key="7">
    <source>
        <dbReference type="ARBA" id="ARBA00022723"/>
    </source>
</evidence>
<keyword evidence="11 15" id="KW-0175">Coiled coil</keyword>
<dbReference type="PANTHER" id="PTHR18867">
    <property type="entry name" value="RAD50"/>
    <property type="match status" value="1"/>
</dbReference>
<dbReference type="GO" id="GO:0016887">
    <property type="term" value="F:ATP hydrolysis activity"/>
    <property type="evidence" value="ECO:0007669"/>
    <property type="project" value="EnsemblFungi"/>
</dbReference>
<dbReference type="GO" id="GO:0000722">
    <property type="term" value="P:telomere maintenance via recombination"/>
    <property type="evidence" value="ECO:0007669"/>
    <property type="project" value="EnsemblFungi"/>
</dbReference>
<dbReference type="GO" id="GO:0030870">
    <property type="term" value="C:Mre11 complex"/>
    <property type="evidence" value="ECO:0007669"/>
    <property type="project" value="EnsemblFungi"/>
</dbReference>
<evidence type="ECO:0000313" key="17">
    <source>
        <dbReference type="EMBL" id="ODQ74341.1"/>
    </source>
</evidence>
<evidence type="ECO:0000256" key="14">
    <source>
        <dbReference type="ARBA" id="ARBA00049360"/>
    </source>
</evidence>
<evidence type="ECO:0000256" key="3">
    <source>
        <dbReference type="ARBA" id="ARBA00004286"/>
    </source>
</evidence>
<dbReference type="FunFam" id="3.40.50.300:FF:001195">
    <property type="entry name" value="DNA repair protein rad50"/>
    <property type="match status" value="1"/>
</dbReference>
<keyword evidence="6" id="KW-0158">Chromosome</keyword>
<evidence type="ECO:0000256" key="6">
    <source>
        <dbReference type="ARBA" id="ARBA00022454"/>
    </source>
</evidence>
<evidence type="ECO:0000259" key="16">
    <source>
        <dbReference type="Pfam" id="PF13476"/>
    </source>
</evidence>
<dbReference type="InterPro" id="IPR038729">
    <property type="entry name" value="Rad50/SbcC_AAA"/>
</dbReference>
<dbReference type="SUPFAM" id="SSF52540">
    <property type="entry name" value="P-loop containing nucleoside triphosphate hydrolases"/>
    <property type="match status" value="2"/>
</dbReference>
<dbReference type="GO" id="GO:0000729">
    <property type="term" value="P:DNA double-strand break processing"/>
    <property type="evidence" value="ECO:0007669"/>
    <property type="project" value="EnsemblFungi"/>
</dbReference>
<keyword evidence="9" id="KW-0378">Hydrolase</keyword>
<feature type="coiled-coil region" evidence="15">
    <location>
        <begin position="758"/>
        <end position="806"/>
    </location>
</feature>
<comment type="cofactor">
    <cofactor evidence="1">
        <name>Zn(2+)</name>
        <dbReference type="ChEBI" id="CHEBI:29105"/>
    </cofactor>
</comment>
<protein>
    <recommendedName>
        <fullName evidence="5">DNA repair protein RAD50</fullName>
    </recommendedName>
</protein>
<evidence type="ECO:0000256" key="13">
    <source>
        <dbReference type="ARBA" id="ARBA00023242"/>
    </source>
</evidence>
<evidence type="ECO:0000256" key="4">
    <source>
        <dbReference type="ARBA" id="ARBA00009439"/>
    </source>
</evidence>
<gene>
    <name evidence="17" type="ORF">LIPSTDRAFT_69941</name>
</gene>
<evidence type="ECO:0000256" key="11">
    <source>
        <dbReference type="ARBA" id="ARBA00023054"/>
    </source>
</evidence>
<dbReference type="GO" id="GO:0035861">
    <property type="term" value="C:site of double-strand break"/>
    <property type="evidence" value="ECO:0007669"/>
    <property type="project" value="EnsemblFungi"/>
</dbReference>
<dbReference type="GO" id="GO:0062176">
    <property type="term" value="P:R-loop processing"/>
    <property type="evidence" value="ECO:0007669"/>
    <property type="project" value="EnsemblFungi"/>
</dbReference>
<organism evidence="17 18">
    <name type="scientific">Lipomyces starkeyi NRRL Y-11557</name>
    <dbReference type="NCBI Taxonomy" id="675824"/>
    <lineage>
        <taxon>Eukaryota</taxon>
        <taxon>Fungi</taxon>
        <taxon>Dikarya</taxon>
        <taxon>Ascomycota</taxon>
        <taxon>Saccharomycotina</taxon>
        <taxon>Lipomycetes</taxon>
        <taxon>Lipomycetales</taxon>
        <taxon>Lipomycetaceae</taxon>
        <taxon>Lipomyces</taxon>
    </lineage>
</organism>
<dbReference type="GO" id="GO:0006284">
    <property type="term" value="P:base-excision repair"/>
    <property type="evidence" value="ECO:0007669"/>
    <property type="project" value="EnsemblFungi"/>
</dbReference>
<dbReference type="GO" id="GO:0007004">
    <property type="term" value="P:telomere maintenance via telomerase"/>
    <property type="evidence" value="ECO:0007669"/>
    <property type="project" value="TreeGrafter"/>
</dbReference>
<dbReference type="GO" id="GO:0051880">
    <property type="term" value="F:G-quadruplex DNA binding"/>
    <property type="evidence" value="ECO:0007669"/>
    <property type="project" value="EnsemblFungi"/>
</dbReference>
<dbReference type="Gene3D" id="1.10.287.1490">
    <property type="match status" value="1"/>
</dbReference>
<evidence type="ECO:0000256" key="9">
    <source>
        <dbReference type="ARBA" id="ARBA00022801"/>
    </source>
</evidence>
<dbReference type="GO" id="GO:0043047">
    <property type="term" value="F:single-stranded telomeric DNA binding"/>
    <property type="evidence" value="ECO:0007669"/>
    <property type="project" value="EnsemblFungi"/>
</dbReference>
<keyword evidence="18" id="KW-1185">Reference proteome</keyword>
<dbReference type="GO" id="GO:0006303">
    <property type="term" value="P:double-strand break repair via nonhomologous end joining"/>
    <property type="evidence" value="ECO:0007669"/>
    <property type="project" value="EnsemblFungi"/>
</dbReference>
<dbReference type="Proteomes" id="UP000094385">
    <property type="component" value="Unassembled WGS sequence"/>
</dbReference>
<dbReference type="NCBIfam" id="TIGR00606">
    <property type="entry name" value="rad50"/>
    <property type="match status" value="1"/>
</dbReference>
<feature type="coiled-coil region" evidence="15">
    <location>
        <begin position="501"/>
        <end position="528"/>
    </location>
</feature>
<dbReference type="FunFam" id="3.40.50.300:FF:000947">
    <property type="entry name" value="DNA repair protein RAD50"/>
    <property type="match status" value="1"/>
</dbReference>
<accession>A0A1E3Q9I7</accession>
<dbReference type="GO" id="GO:0000794">
    <property type="term" value="C:condensed nuclear chromosome"/>
    <property type="evidence" value="ECO:0007669"/>
    <property type="project" value="TreeGrafter"/>
</dbReference>
<comment type="subcellular location">
    <subcellularLocation>
        <location evidence="3">Chromosome</location>
    </subcellularLocation>
    <subcellularLocation>
        <location evidence="2">Nucleus</location>
    </subcellularLocation>
</comment>